<dbReference type="Proteomes" id="UP000886251">
    <property type="component" value="Unassembled WGS sequence"/>
</dbReference>
<dbReference type="GO" id="GO:0004400">
    <property type="term" value="F:histidinol-phosphate transaminase activity"/>
    <property type="evidence" value="ECO:0007669"/>
    <property type="project" value="UniProtKB-UniRule"/>
</dbReference>
<dbReference type="EMBL" id="DRKP01000049">
    <property type="protein sequence ID" value="HEB95592.1"/>
    <property type="molecule type" value="Genomic_DNA"/>
</dbReference>
<name>A0A831RI07_9GAMM</name>
<evidence type="ECO:0000256" key="8">
    <source>
        <dbReference type="ARBA" id="ARBA00022898"/>
    </source>
</evidence>
<evidence type="ECO:0000256" key="7">
    <source>
        <dbReference type="ARBA" id="ARBA00022679"/>
    </source>
</evidence>
<evidence type="ECO:0000256" key="9">
    <source>
        <dbReference type="ARBA" id="ARBA00023102"/>
    </source>
</evidence>
<keyword evidence="9 11" id="KW-0368">Histidine biosynthesis</keyword>
<dbReference type="SUPFAM" id="SSF53383">
    <property type="entry name" value="PLP-dependent transferases"/>
    <property type="match status" value="1"/>
</dbReference>
<evidence type="ECO:0000256" key="10">
    <source>
        <dbReference type="ARBA" id="ARBA00047481"/>
    </source>
</evidence>
<gene>
    <name evidence="11" type="primary">hisC</name>
    <name evidence="13" type="ORF">ENI96_04075</name>
</gene>
<dbReference type="GO" id="GO:0000105">
    <property type="term" value="P:L-histidine biosynthetic process"/>
    <property type="evidence" value="ECO:0007669"/>
    <property type="project" value="UniProtKB-UniRule"/>
</dbReference>
<keyword evidence="6 11" id="KW-0028">Amino-acid biosynthesis</keyword>
<comment type="caution">
    <text evidence="13">The sequence shown here is derived from an EMBL/GenBank/DDBJ whole genome shotgun (WGS) entry which is preliminary data.</text>
</comment>
<evidence type="ECO:0000256" key="11">
    <source>
        <dbReference type="HAMAP-Rule" id="MF_01023"/>
    </source>
</evidence>
<feature type="domain" description="Aminotransferase class I/classII large" evidence="12">
    <location>
        <begin position="31"/>
        <end position="359"/>
    </location>
</feature>
<evidence type="ECO:0000256" key="2">
    <source>
        <dbReference type="ARBA" id="ARBA00005011"/>
    </source>
</evidence>
<dbReference type="InterPro" id="IPR015422">
    <property type="entry name" value="PyrdxlP-dep_Trfase_small"/>
</dbReference>
<dbReference type="GO" id="GO:0030170">
    <property type="term" value="F:pyridoxal phosphate binding"/>
    <property type="evidence" value="ECO:0007669"/>
    <property type="project" value="InterPro"/>
</dbReference>
<dbReference type="InterPro" id="IPR005861">
    <property type="entry name" value="HisP_aminotrans"/>
</dbReference>
<comment type="cofactor">
    <cofactor evidence="1 11">
        <name>pyridoxal 5'-phosphate</name>
        <dbReference type="ChEBI" id="CHEBI:597326"/>
    </cofactor>
</comment>
<evidence type="ECO:0000256" key="4">
    <source>
        <dbReference type="ARBA" id="ARBA00011738"/>
    </source>
</evidence>
<evidence type="ECO:0000256" key="1">
    <source>
        <dbReference type="ARBA" id="ARBA00001933"/>
    </source>
</evidence>
<dbReference type="CDD" id="cd00609">
    <property type="entry name" value="AAT_like"/>
    <property type="match status" value="1"/>
</dbReference>
<keyword evidence="7 11" id="KW-0808">Transferase</keyword>
<feature type="modified residue" description="N6-(pyridoxal phosphate)lysine" evidence="11">
    <location>
        <position position="223"/>
    </location>
</feature>
<evidence type="ECO:0000256" key="5">
    <source>
        <dbReference type="ARBA" id="ARBA00022576"/>
    </source>
</evidence>
<proteinExistence type="inferred from homology"/>
<evidence type="ECO:0000259" key="12">
    <source>
        <dbReference type="Pfam" id="PF00155"/>
    </source>
</evidence>
<comment type="pathway">
    <text evidence="2 11">Amino-acid biosynthesis; L-histidine biosynthesis; L-histidine from 5-phospho-alpha-D-ribose 1-diphosphate: step 7/9.</text>
</comment>
<comment type="similarity">
    <text evidence="3 11">Belongs to the class-II pyridoxal-phosphate-dependent aminotransferase family. Histidinol-phosphate aminotransferase subfamily.</text>
</comment>
<sequence>MADRDIDDLVAEWVREEIQALSAYHVPEAEGVIKLDAMENPYTWPPEMRQAWLERLRQVDVNRYPHPQAPALKEALHRSMAIPDGMGLVLGNGSDELIQMLAMTVGGPGRTILSPEPGFVMYRMIAVFLGMEYVGVPLRADDFSLDTDALLAAIDRERPALLFLAYPNNPTGNLFDAGALERVLDAAPGLVVIDEAYAPFTDASFLPRLGEWPNLVVMRTVSKLGLAGLRLGLLAGPAAWLDQVEKTRLPYNINVLTQVSATFALEHGGLFRRQTAAIRSERQRLFEALSRLPGLRAWPSEANFILVRVTAGDASELHRRLRERGVLVKNLHGSHPLLEQCLRLTVGTPEENDTLLTALAGSLGEASG</sequence>
<evidence type="ECO:0000313" key="13">
    <source>
        <dbReference type="EMBL" id="HEB95592.1"/>
    </source>
</evidence>
<dbReference type="Gene3D" id="3.40.640.10">
    <property type="entry name" value="Type I PLP-dependent aspartate aminotransferase-like (Major domain)"/>
    <property type="match status" value="1"/>
</dbReference>
<dbReference type="HAMAP" id="MF_01023">
    <property type="entry name" value="HisC_aminotrans_2"/>
    <property type="match status" value="1"/>
</dbReference>
<keyword evidence="5 11" id="KW-0032">Aminotransferase</keyword>
<dbReference type="InterPro" id="IPR015421">
    <property type="entry name" value="PyrdxlP-dep_Trfase_major"/>
</dbReference>
<dbReference type="PANTHER" id="PTHR42885:SF2">
    <property type="entry name" value="HISTIDINOL-PHOSPHATE AMINOTRANSFERASE"/>
    <property type="match status" value="1"/>
</dbReference>
<dbReference type="Pfam" id="PF00155">
    <property type="entry name" value="Aminotran_1_2"/>
    <property type="match status" value="1"/>
</dbReference>
<dbReference type="EC" id="2.6.1.9" evidence="11"/>
<dbReference type="InterPro" id="IPR004839">
    <property type="entry name" value="Aminotransferase_I/II_large"/>
</dbReference>
<comment type="catalytic activity">
    <reaction evidence="10 11">
        <text>L-histidinol phosphate + 2-oxoglutarate = 3-(imidazol-4-yl)-2-oxopropyl phosphate + L-glutamate</text>
        <dbReference type="Rhea" id="RHEA:23744"/>
        <dbReference type="ChEBI" id="CHEBI:16810"/>
        <dbReference type="ChEBI" id="CHEBI:29985"/>
        <dbReference type="ChEBI" id="CHEBI:57766"/>
        <dbReference type="ChEBI" id="CHEBI:57980"/>
        <dbReference type="EC" id="2.6.1.9"/>
    </reaction>
</comment>
<dbReference type="Gene3D" id="3.90.1150.10">
    <property type="entry name" value="Aspartate Aminotransferase, domain 1"/>
    <property type="match status" value="1"/>
</dbReference>
<organism evidence="13">
    <name type="scientific">Sedimenticola thiotaurini</name>
    <dbReference type="NCBI Taxonomy" id="1543721"/>
    <lineage>
        <taxon>Bacteria</taxon>
        <taxon>Pseudomonadati</taxon>
        <taxon>Pseudomonadota</taxon>
        <taxon>Gammaproteobacteria</taxon>
        <taxon>Chromatiales</taxon>
        <taxon>Sedimenticolaceae</taxon>
        <taxon>Sedimenticola</taxon>
    </lineage>
</organism>
<accession>A0A831RI07</accession>
<comment type="subunit">
    <text evidence="4 11">Homodimer.</text>
</comment>
<keyword evidence="8 11" id="KW-0663">Pyridoxal phosphate</keyword>
<dbReference type="InterPro" id="IPR015424">
    <property type="entry name" value="PyrdxlP-dep_Trfase"/>
</dbReference>
<protein>
    <recommendedName>
        <fullName evidence="11">Histidinol-phosphate aminotransferase</fullName>
        <ecNumber evidence="11">2.6.1.9</ecNumber>
    </recommendedName>
    <alternativeName>
        <fullName evidence="11">Imidazole acetol-phosphate transaminase</fullName>
    </alternativeName>
</protein>
<dbReference type="PANTHER" id="PTHR42885">
    <property type="entry name" value="HISTIDINOL-PHOSPHATE AMINOTRANSFERASE-RELATED"/>
    <property type="match status" value="1"/>
</dbReference>
<evidence type="ECO:0000256" key="3">
    <source>
        <dbReference type="ARBA" id="ARBA00007970"/>
    </source>
</evidence>
<evidence type="ECO:0000256" key="6">
    <source>
        <dbReference type="ARBA" id="ARBA00022605"/>
    </source>
</evidence>
<dbReference type="UniPathway" id="UPA00031">
    <property type="reaction ID" value="UER00012"/>
</dbReference>
<dbReference type="AlphaFoldDB" id="A0A831RI07"/>
<dbReference type="NCBIfam" id="TIGR01141">
    <property type="entry name" value="hisC"/>
    <property type="match status" value="1"/>
</dbReference>
<reference evidence="13" key="1">
    <citation type="journal article" date="2020" name="mSystems">
        <title>Genome- and Community-Level Interaction Insights into Carbon Utilization and Element Cycling Functions of Hydrothermarchaeota in Hydrothermal Sediment.</title>
        <authorList>
            <person name="Zhou Z."/>
            <person name="Liu Y."/>
            <person name="Xu W."/>
            <person name="Pan J."/>
            <person name="Luo Z.H."/>
            <person name="Li M."/>
        </authorList>
    </citation>
    <scope>NUCLEOTIDE SEQUENCE [LARGE SCALE GENOMIC DNA]</scope>
    <source>
        <strain evidence="13">HyVt-443</strain>
    </source>
</reference>